<dbReference type="Proteomes" id="UP001165960">
    <property type="component" value="Unassembled WGS sequence"/>
</dbReference>
<name>A0ACC2THZ5_9FUNG</name>
<evidence type="ECO:0000313" key="2">
    <source>
        <dbReference type="Proteomes" id="UP001165960"/>
    </source>
</evidence>
<reference evidence="1" key="1">
    <citation type="submission" date="2022-04" db="EMBL/GenBank/DDBJ databases">
        <title>Genome of the entomopathogenic fungus Entomophthora muscae.</title>
        <authorList>
            <person name="Elya C."/>
            <person name="Lovett B.R."/>
            <person name="Lee E."/>
            <person name="Macias A.M."/>
            <person name="Hajek A.E."/>
            <person name="De Bivort B.L."/>
            <person name="Kasson M.T."/>
            <person name="De Fine Licht H.H."/>
            <person name="Stajich J.E."/>
        </authorList>
    </citation>
    <scope>NUCLEOTIDE SEQUENCE</scope>
    <source>
        <strain evidence="1">Berkeley</strain>
    </source>
</reference>
<accession>A0ACC2THZ5</accession>
<sequence>MCESITDNFFKNNIGVEVFYKVWQPKAAPKAHVVFCHGHGEHVSRYDQIFAKFAESNIKVLAFDQVGCGETGKRVNDIGGAMGEEQVLRDMTFAIDLIHNPNVPLFLMGHSFGGLSAMNYASRGEKRHLVHGAIASAPCVELAKERLPPTFIINVLMGISYIAPSLKLPIGVENNVLCRNKTAVESYCKDPLVFYNSALLQFRGLVFGGQKLVTNGYKDIKVDNLLITHGTDDVITAYEASYALAKKLKQEKKIPNLKLKTYYGYRHELMFEPEANEVIQNYIDWILNHLKKSDQFITLE</sequence>
<evidence type="ECO:0000313" key="1">
    <source>
        <dbReference type="EMBL" id="KAJ9074100.1"/>
    </source>
</evidence>
<gene>
    <name evidence="1" type="ORF">DSO57_1009695</name>
</gene>
<proteinExistence type="predicted"/>
<keyword evidence="2" id="KW-1185">Reference proteome</keyword>
<comment type="caution">
    <text evidence="1">The sequence shown here is derived from an EMBL/GenBank/DDBJ whole genome shotgun (WGS) entry which is preliminary data.</text>
</comment>
<organism evidence="1 2">
    <name type="scientific">Entomophthora muscae</name>
    <dbReference type="NCBI Taxonomy" id="34485"/>
    <lineage>
        <taxon>Eukaryota</taxon>
        <taxon>Fungi</taxon>
        <taxon>Fungi incertae sedis</taxon>
        <taxon>Zoopagomycota</taxon>
        <taxon>Entomophthoromycotina</taxon>
        <taxon>Entomophthoromycetes</taxon>
        <taxon>Entomophthorales</taxon>
        <taxon>Entomophthoraceae</taxon>
        <taxon>Entomophthora</taxon>
    </lineage>
</organism>
<protein>
    <submittedName>
        <fullName evidence="1">Uncharacterized protein</fullName>
    </submittedName>
</protein>
<dbReference type="EMBL" id="QTSX02002871">
    <property type="protein sequence ID" value="KAJ9074100.1"/>
    <property type="molecule type" value="Genomic_DNA"/>
</dbReference>